<dbReference type="GO" id="GO:0005634">
    <property type="term" value="C:nucleus"/>
    <property type="evidence" value="ECO:0007669"/>
    <property type="project" value="UniProtKB-SubCell"/>
</dbReference>
<evidence type="ECO:0000256" key="3">
    <source>
        <dbReference type="ARBA" id="ARBA00022448"/>
    </source>
</evidence>
<evidence type="ECO:0000313" key="10">
    <source>
        <dbReference type="Proteomes" id="UP000051952"/>
    </source>
</evidence>
<dbReference type="OrthoDB" id="543373at2759"/>
<dbReference type="Pfam" id="PF18829">
    <property type="entry name" value="Importin_rep_6"/>
    <property type="match status" value="1"/>
</dbReference>
<evidence type="ECO:0000259" key="8">
    <source>
        <dbReference type="Pfam" id="PF25780"/>
    </source>
</evidence>
<dbReference type="AlphaFoldDB" id="A0A0S4JKP1"/>
<dbReference type="InterPro" id="IPR011989">
    <property type="entry name" value="ARM-like"/>
</dbReference>
<keyword evidence="5" id="KW-0677">Repeat</keyword>
<dbReference type="InterPro" id="IPR057672">
    <property type="entry name" value="TPR_IPO4/5"/>
</dbReference>
<dbReference type="VEuPathDB" id="TriTrypDB:BSAL_35585"/>
<sequence>MDAAAFELLLTNMTNAENLTRKAAEEQYEQMRVADPLWVMHAVTETCALTTNESVLAITIILLRKMFASSVDCYDKATPEVRNAIKGRMLEIFGKNATNKNARSAAACVSALAAKVVAIGDDWSDLWQNLFATITTAGTSSPHRGACCEVIAHTATVLASTYLKGHLQELANGLNNCLQDPAVDVKKSAFAAVQAVTQIVSDAEMAHFRPLVTTMLSTVEGPLNSGDWEAATSLCSALADCVEHNAPLFTQHTTQVLQAMMQVASSPQVAKEARHMAVEVMVTYCDTEPKSVRKVHGFSKALFELLYSYMLHPEIPSDWDTTPDDPEAADIEGVSDLDVGCTSLDRVSTSIRAKQLQEIAQSLFMQHIGSAEWQQRNAALIMLTYVSEGLQEVFSQQLGMILQFVVPMLNDAHKMVRNSAITCLSQFSNDFAPQLQTDFHAEVIPALRQALRDAAPRNAATAAAALNSFFDNAEDGDDDDEAVMERLSPYVHETCGDLVNLYNSSTHLFVKGDCLGALSAIIGTCKAALTPYVNDLVPIFQAVLQLPEDVSTDEGKTIRAMKCKATECTTLLACGVGKVHFANYSHAVCNYLNSMLALNLPNDDPRLRYILRGWTCMVECLKEDVLPYLPNVMPPLLNVANLDCDLQIVHKEVGDDEDSDDDDDDNIKKVRLCLPGLGEQTVKIHTSLIEDKELASTIILSIVDELKGKLGSYLQDIAKMAVGLLDFSATGEIRENGAQIIALLAESYNEPEQQAQLLPFLNFVIPALLSAAKTETEMAVLGEFLTALSRCLDNTPRSSLTQELVTEIASHVHKVLVDSVERRKKCIQTKAHEKDEDELDALEDEDATEQFLLGECNTAIGALLRNCTEQFVPLFISQYLSVIGTLTGEGMDDYDVKTGLCMLSDFVEHAQVNALPHLAHSSAAFLHFAERPDESVQQVSFFGLGLILTLAHSAFPQPHAESLQLAGQTATKISHYLSNPIARKEDYIDTTANVLSTSFKVIDLFGQGGAFDAARLMQQSLVFLPADGDDVEAQRVHEQLLRWVVQGHWILASVPTAKQMIITALKKAKKGMLNQATMQQLSTM</sequence>
<dbReference type="Pfam" id="PF25780">
    <property type="entry name" value="TPR_IPO5"/>
    <property type="match status" value="1"/>
</dbReference>
<keyword evidence="3" id="KW-0813">Transport</keyword>
<proteinExistence type="predicted"/>
<reference evidence="10" key="1">
    <citation type="submission" date="2015-09" db="EMBL/GenBank/DDBJ databases">
        <authorList>
            <consortium name="Pathogen Informatics"/>
        </authorList>
    </citation>
    <scope>NUCLEOTIDE SEQUENCE [LARGE SCALE GENOMIC DNA]</scope>
    <source>
        <strain evidence="10">Lake Konstanz</strain>
    </source>
</reference>
<dbReference type="EMBL" id="CYKH01002008">
    <property type="protein sequence ID" value="CUG92113.1"/>
    <property type="molecule type" value="Genomic_DNA"/>
</dbReference>
<dbReference type="SUPFAM" id="SSF48371">
    <property type="entry name" value="ARM repeat"/>
    <property type="match status" value="2"/>
</dbReference>
<keyword evidence="6" id="KW-0653">Protein transport</keyword>
<dbReference type="GO" id="GO:0006606">
    <property type="term" value="P:protein import into nucleus"/>
    <property type="evidence" value="ECO:0007669"/>
    <property type="project" value="InterPro"/>
</dbReference>
<comment type="subcellular location">
    <subcellularLocation>
        <location evidence="2">Cytoplasm</location>
    </subcellularLocation>
    <subcellularLocation>
        <location evidence="1">Nucleus</location>
    </subcellularLocation>
</comment>
<organism evidence="9 10">
    <name type="scientific">Bodo saltans</name>
    <name type="common">Flagellated protozoan</name>
    <dbReference type="NCBI Taxonomy" id="75058"/>
    <lineage>
        <taxon>Eukaryota</taxon>
        <taxon>Discoba</taxon>
        <taxon>Euglenozoa</taxon>
        <taxon>Kinetoplastea</taxon>
        <taxon>Metakinetoplastina</taxon>
        <taxon>Eubodonida</taxon>
        <taxon>Bodonidae</taxon>
        <taxon>Bodo</taxon>
    </lineage>
</organism>
<dbReference type="Gene3D" id="1.25.10.10">
    <property type="entry name" value="Leucine-rich Repeat Variant"/>
    <property type="match status" value="1"/>
</dbReference>
<dbReference type="Proteomes" id="UP000051952">
    <property type="component" value="Unassembled WGS sequence"/>
</dbReference>
<evidence type="ECO:0000256" key="1">
    <source>
        <dbReference type="ARBA" id="ARBA00004123"/>
    </source>
</evidence>
<name>A0A0S4JKP1_BODSA</name>
<keyword evidence="7" id="KW-0539">Nucleus</keyword>
<dbReference type="Pfam" id="PF13513">
    <property type="entry name" value="HEAT_EZ"/>
    <property type="match status" value="1"/>
</dbReference>
<dbReference type="OMA" id="NDSCYQD"/>
<dbReference type="InterPro" id="IPR016024">
    <property type="entry name" value="ARM-type_fold"/>
</dbReference>
<dbReference type="InterPro" id="IPR041653">
    <property type="entry name" value="Importin_rep_4"/>
</dbReference>
<protein>
    <recommendedName>
        <fullName evidence="8">IPO4/5-like TPR repeats domain-containing protein</fullName>
    </recommendedName>
</protein>
<evidence type="ECO:0000256" key="5">
    <source>
        <dbReference type="ARBA" id="ARBA00022737"/>
    </source>
</evidence>
<dbReference type="GO" id="GO:0005737">
    <property type="term" value="C:cytoplasm"/>
    <property type="evidence" value="ECO:0007669"/>
    <property type="project" value="UniProtKB-SubCell"/>
</dbReference>
<evidence type="ECO:0000256" key="7">
    <source>
        <dbReference type="ARBA" id="ARBA00023242"/>
    </source>
</evidence>
<dbReference type="Pfam" id="PF18808">
    <property type="entry name" value="Importin_rep_4"/>
    <property type="match status" value="1"/>
</dbReference>
<dbReference type="PANTHER" id="PTHR10527">
    <property type="entry name" value="IMPORTIN BETA"/>
    <property type="match status" value="1"/>
</dbReference>
<evidence type="ECO:0000256" key="4">
    <source>
        <dbReference type="ARBA" id="ARBA00022490"/>
    </source>
</evidence>
<evidence type="ECO:0000313" key="9">
    <source>
        <dbReference type="EMBL" id="CUG92113.1"/>
    </source>
</evidence>
<evidence type="ECO:0000256" key="6">
    <source>
        <dbReference type="ARBA" id="ARBA00022927"/>
    </source>
</evidence>
<dbReference type="InterPro" id="IPR041389">
    <property type="entry name" value="Importin_rep_6"/>
</dbReference>
<keyword evidence="4" id="KW-0963">Cytoplasm</keyword>
<accession>A0A0S4JKP1</accession>
<dbReference type="InterPro" id="IPR040122">
    <property type="entry name" value="Importin_beta"/>
</dbReference>
<keyword evidence="10" id="KW-1185">Reference proteome</keyword>
<feature type="domain" description="IPO4/5-like TPR repeats" evidence="8">
    <location>
        <begin position="103"/>
        <end position="258"/>
    </location>
</feature>
<gene>
    <name evidence="9" type="ORF">BSAL_35585</name>
</gene>
<evidence type="ECO:0000256" key="2">
    <source>
        <dbReference type="ARBA" id="ARBA00004496"/>
    </source>
</evidence>